<dbReference type="OrthoDB" id="42911at2759"/>
<dbReference type="GO" id="GO:0003723">
    <property type="term" value="F:RNA binding"/>
    <property type="evidence" value="ECO:0007669"/>
    <property type="project" value="UniProtKB-UniRule"/>
</dbReference>
<dbReference type="Proteomes" id="UP001152797">
    <property type="component" value="Unassembled WGS sequence"/>
</dbReference>
<feature type="domain" description="RRM" evidence="5">
    <location>
        <begin position="68"/>
        <end position="154"/>
    </location>
</feature>
<keyword evidence="3" id="KW-0175">Coiled coil</keyword>
<evidence type="ECO:0000313" key="6">
    <source>
        <dbReference type="EMBL" id="CAI4005482.1"/>
    </source>
</evidence>
<feature type="compositionally biased region" description="Basic and acidic residues" evidence="4">
    <location>
        <begin position="50"/>
        <end position="60"/>
    </location>
</feature>
<evidence type="ECO:0000259" key="5">
    <source>
        <dbReference type="PROSITE" id="PS50102"/>
    </source>
</evidence>
<reference evidence="6" key="1">
    <citation type="submission" date="2022-10" db="EMBL/GenBank/DDBJ databases">
        <authorList>
            <person name="Chen Y."/>
            <person name="Dougan E. K."/>
            <person name="Chan C."/>
            <person name="Rhodes N."/>
            <person name="Thang M."/>
        </authorList>
    </citation>
    <scope>NUCLEOTIDE SEQUENCE</scope>
</reference>
<dbReference type="Pfam" id="PF02493">
    <property type="entry name" value="MORN"/>
    <property type="match status" value="8"/>
</dbReference>
<keyword evidence="9" id="KW-1185">Reference proteome</keyword>
<organism evidence="6">
    <name type="scientific">Cladocopium goreaui</name>
    <dbReference type="NCBI Taxonomy" id="2562237"/>
    <lineage>
        <taxon>Eukaryota</taxon>
        <taxon>Sar</taxon>
        <taxon>Alveolata</taxon>
        <taxon>Dinophyceae</taxon>
        <taxon>Suessiales</taxon>
        <taxon>Symbiodiniaceae</taxon>
        <taxon>Cladocopium</taxon>
    </lineage>
</organism>
<dbReference type="EMBL" id="CAMXCT010003635">
    <property type="protein sequence ID" value="CAI4005482.1"/>
    <property type="molecule type" value="Genomic_DNA"/>
</dbReference>
<dbReference type="InterPro" id="IPR000504">
    <property type="entry name" value="RRM_dom"/>
</dbReference>
<dbReference type="PROSITE" id="PS50102">
    <property type="entry name" value="RRM"/>
    <property type="match status" value="1"/>
</dbReference>
<name>A0A9P1D981_9DINO</name>
<dbReference type="InterPro" id="IPR007201">
    <property type="entry name" value="Mei2-like_Rrm_C"/>
</dbReference>
<dbReference type="EMBL" id="CAMXCT020003635">
    <property type="protein sequence ID" value="CAL1158857.1"/>
    <property type="molecule type" value="Genomic_DNA"/>
</dbReference>
<dbReference type="InterPro" id="IPR035979">
    <property type="entry name" value="RBD_domain_sf"/>
</dbReference>
<feature type="coiled-coil region" evidence="3">
    <location>
        <begin position="376"/>
        <end position="410"/>
    </location>
</feature>
<gene>
    <name evidence="6" type="ORF">C1SCF055_LOCUS31199</name>
</gene>
<dbReference type="EMBL" id="CAMXCT030003635">
    <property type="protein sequence ID" value="CAL4792794.1"/>
    <property type="molecule type" value="Genomic_DNA"/>
</dbReference>
<dbReference type="SUPFAM" id="SSF82185">
    <property type="entry name" value="Histone H3 K4-specific methyltransferase SET7/9 N-terminal domain"/>
    <property type="match status" value="2"/>
</dbReference>
<dbReference type="InterPro" id="IPR003409">
    <property type="entry name" value="MORN"/>
</dbReference>
<dbReference type="Gene3D" id="2.20.110.10">
    <property type="entry name" value="Histone H3 K4-specific methyltransferase SET7/9 N-terminal domain"/>
    <property type="match status" value="3"/>
</dbReference>
<dbReference type="Gene3D" id="3.30.70.330">
    <property type="match status" value="1"/>
</dbReference>
<dbReference type="SUPFAM" id="SSF54928">
    <property type="entry name" value="RNA-binding domain, RBD"/>
    <property type="match status" value="1"/>
</dbReference>
<evidence type="ECO:0000313" key="9">
    <source>
        <dbReference type="Proteomes" id="UP001152797"/>
    </source>
</evidence>
<evidence type="ECO:0000256" key="3">
    <source>
        <dbReference type="SAM" id="Coils"/>
    </source>
</evidence>
<feature type="region of interest" description="Disordered" evidence="4">
    <location>
        <begin position="37"/>
        <end position="62"/>
    </location>
</feature>
<feature type="region of interest" description="Disordered" evidence="4">
    <location>
        <begin position="424"/>
        <end position="444"/>
    </location>
</feature>
<evidence type="ECO:0000256" key="1">
    <source>
        <dbReference type="ARBA" id="ARBA00022737"/>
    </source>
</evidence>
<comment type="caution">
    <text evidence="6">The sequence shown here is derived from an EMBL/GenBank/DDBJ whole genome shotgun (WGS) entry which is preliminary data.</text>
</comment>
<evidence type="ECO:0000256" key="4">
    <source>
        <dbReference type="SAM" id="MobiDB-lite"/>
    </source>
</evidence>
<dbReference type="GO" id="GO:0005829">
    <property type="term" value="C:cytosol"/>
    <property type="evidence" value="ECO:0007669"/>
    <property type="project" value="TreeGrafter"/>
</dbReference>
<keyword evidence="2" id="KW-0694">RNA-binding</keyword>
<sequence length="761" mass="85101">MDLPWSWFIDDWSGWSDWSNWSGCWWADNLEASAPVPQVPPVPKRHREVPKKTNLKETSDSKCPTGTTTLMLRNVPNHYDRENMLKELEGLGYGGSFNFLYLPIDSMTKNNVGYAFVNFEDEKTCKGCMKQMSGYIFKGQPNRRRLVIVSVAHLQGLKKNLEHCRRTQVFFAKLPCQRPWLSTTAIKALQEEPRSLPDAFAQLLVDAAARPGREPDDVWHPAWHNMGFETCFDTFSASKGPWPPGPIMKEATSSKAGDSVVDELAAMLTGTEAVGTKTAGDEDDNGLDIQFANCMDSMDQMEDWSQIMMVAWPMGDISLAPVAPWWPGMPGMPDIPNMTPMVCVPDFTNPELSELSELKIDSAKLAETEVDSGSAVAEAQESETAVEEVAQKAQKEEVELQQDAVAAENVEHVDRSWIYYPPRKDAEETSSDDELSGTRSLSSVSPLPSLLRFQHGAGVDKQDKMLPAWCGGDAKLPTAWRAPEPQGLVEEQVGGSRPSAPNAIDGCYFTRELYELEEMKTKTGLQLKDSESYEFRTGAVYRGQWQDNGRHGFGTQVWKDGARFTGFWARNLAEGPGKFVHANGDIFVGHWKNNAAHGIGKYIHSNRGITISGEWQEDLQHGYGVEMWEGGARYEGQFRFGQKSGYGVYHWPDGSTYAGRWRDNSINGYGQYLGEDGRQFRGQWKNAQIHGMGEYKWPNGRSFSGQYVDDQKEGFGIFVWSDGKHFYGYWKAGKQHGDGARNLVICGNPTVGCSKNLCKEL</sequence>
<keyword evidence="1" id="KW-0677">Repeat</keyword>
<reference evidence="7" key="2">
    <citation type="submission" date="2024-04" db="EMBL/GenBank/DDBJ databases">
        <authorList>
            <person name="Chen Y."/>
            <person name="Shah S."/>
            <person name="Dougan E. K."/>
            <person name="Thang M."/>
            <person name="Chan C."/>
        </authorList>
    </citation>
    <scope>NUCLEOTIDE SEQUENCE [LARGE SCALE GENOMIC DNA]</scope>
</reference>
<evidence type="ECO:0000313" key="7">
    <source>
        <dbReference type="EMBL" id="CAL1158857.1"/>
    </source>
</evidence>
<dbReference type="PANTHER" id="PTHR43215">
    <property type="entry name" value="RADIAL SPOKE HEAD 1 HOMOLOG"/>
    <property type="match status" value="1"/>
</dbReference>
<accession>A0A9P1D981</accession>
<dbReference type="InterPro" id="IPR012677">
    <property type="entry name" value="Nucleotide-bd_a/b_plait_sf"/>
</dbReference>
<dbReference type="SMART" id="SM00698">
    <property type="entry name" value="MORN"/>
    <property type="match status" value="8"/>
</dbReference>
<protein>
    <submittedName>
        <fullName evidence="8">Phosphatidylinositol 4-phosphate 5-kinase 4</fullName>
    </submittedName>
</protein>
<evidence type="ECO:0000256" key="2">
    <source>
        <dbReference type="PROSITE-ProRule" id="PRU00176"/>
    </source>
</evidence>
<evidence type="ECO:0000313" key="8">
    <source>
        <dbReference type="EMBL" id="CAL4792794.1"/>
    </source>
</evidence>
<dbReference type="PANTHER" id="PTHR43215:SF14">
    <property type="entry name" value="RADIAL SPOKE HEAD 1 HOMOLOG"/>
    <property type="match status" value="1"/>
</dbReference>
<proteinExistence type="predicted"/>
<dbReference type="Pfam" id="PF04059">
    <property type="entry name" value="RRM_2"/>
    <property type="match status" value="1"/>
</dbReference>
<dbReference type="AlphaFoldDB" id="A0A9P1D981"/>